<dbReference type="RefSeq" id="WP_312887396.1">
    <property type="nucleotide sequence ID" value="NZ_JACHXJ010000008.1"/>
</dbReference>
<dbReference type="Gene3D" id="3.60.10.10">
    <property type="entry name" value="Endonuclease/exonuclease/phosphatase"/>
    <property type="match status" value="1"/>
</dbReference>
<organism evidence="2 3">
    <name type="scientific">Paenibacillus rhizosphaerae</name>
    <dbReference type="NCBI Taxonomy" id="297318"/>
    <lineage>
        <taxon>Bacteria</taxon>
        <taxon>Bacillati</taxon>
        <taxon>Bacillota</taxon>
        <taxon>Bacilli</taxon>
        <taxon>Bacillales</taxon>
        <taxon>Paenibacillaceae</taxon>
        <taxon>Paenibacillus</taxon>
    </lineage>
</organism>
<proteinExistence type="predicted"/>
<dbReference type="Proteomes" id="UP000517523">
    <property type="component" value="Unassembled WGS sequence"/>
</dbReference>
<reference evidence="2 3" key="1">
    <citation type="submission" date="2020-08" db="EMBL/GenBank/DDBJ databases">
        <title>Genomic Encyclopedia of Type Strains, Phase III (KMG-III): the genomes of soil and plant-associated and newly described type strains.</title>
        <authorList>
            <person name="Whitman W."/>
        </authorList>
    </citation>
    <scope>NUCLEOTIDE SEQUENCE [LARGE SCALE GENOMIC DNA]</scope>
    <source>
        <strain evidence="2 3">CECT 5831</strain>
    </source>
</reference>
<dbReference type="InterPro" id="IPR050410">
    <property type="entry name" value="CCR4/nocturin_mRNA_transcr"/>
</dbReference>
<sequence>MSNTAKPEIELRFMSYNIKNDYDKEGENTWDSRRDLVAGIVRFHRADLVGMQEVLHNQLTDLEERLPEYGWIGAGREDGKQDGEYACIFYLKQRLEPQEHGHFWLSEEPEKPGKLGWDAACTRMVTWCRFQDTYTGKEFIHLNTHFDHIGVEAVKQSAHLIKSRIRDMVEEGAAVLTGDFNVTSDSEAYRVLCGEEEGRAMLRDAAVSADYRHFGPAFTFQGFDSRETAARLFPAYLNSGVEHGLEFESAIDFIFVTGGVRVRNFGVITDHRQGQMPSDHFPVVADLLV</sequence>
<accession>A0A839TXZ6</accession>
<keyword evidence="2" id="KW-0255">Endonuclease</keyword>
<dbReference type="InterPro" id="IPR005135">
    <property type="entry name" value="Endo/exonuclease/phosphatase"/>
</dbReference>
<gene>
    <name evidence="2" type="ORF">FHS19_006479</name>
</gene>
<protein>
    <submittedName>
        <fullName evidence="2">Endonuclease/exonuclease/phosphatase family metal-dependent hydrolase</fullName>
    </submittedName>
</protein>
<dbReference type="CDD" id="cd09083">
    <property type="entry name" value="EEP-1"/>
    <property type="match status" value="1"/>
</dbReference>
<dbReference type="GO" id="GO:0004519">
    <property type="term" value="F:endonuclease activity"/>
    <property type="evidence" value="ECO:0007669"/>
    <property type="project" value="UniProtKB-KW"/>
</dbReference>
<comment type="caution">
    <text evidence="2">The sequence shown here is derived from an EMBL/GenBank/DDBJ whole genome shotgun (WGS) entry which is preliminary data.</text>
</comment>
<dbReference type="EMBL" id="JACHXJ010000008">
    <property type="protein sequence ID" value="MBB3131755.1"/>
    <property type="molecule type" value="Genomic_DNA"/>
</dbReference>
<keyword evidence="2" id="KW-0540">Nuclease</keyword>
<dbReference type="Pfam" id="PF03372">
    <property type="entry name" value="Exo_endo_phos"/>
    <property type="match status" value="1"/>
</dbReference>
<evidence type="ECO:0000313" key="2">
    <source>
        <dbReference type="EMBL" id="MBB3131755.1"/>
    </source>
</evidence>
<evidence type="ECO:0000313" key="3">
    <source>
        <dbReference type="Proteomes" id="UP000517523"/>
    </source>
</evidence>
<dbReference type="AlphaFoldDB" id="A0A839TXZ6"/>
<name>A0A839TXZ6_9BACL</name>
<dbReference type="PANTHER" id="PTHR12121:SF36">
    <property type="entry name" value="ENDONUCLEASE_EXONUCLEASE_PHOSPHATASE DOMAIN-CONTAINING PROTEIN"/>
    <property type="match status" value="1"/>
</dbReference>
<dbReference type="SUPFAM" id="SSF56219">
    <property type="entry name" value="DNase I-like"/>
    <property type="match status" value="1"/>
</dbReference>
<evidence type="ECO:0000259" key="1">
    <source>
        <dbReference type="Pfam" id="PF03372"/>
    </source>
</evidence>
<feature type="domain" description="Endonuclease/exonuclease/phosphatase" evidence="1">
    <location>
        <begin position="14"/>
        <end position="280"/>
    </location>
</feature>
<keyword evidence="2" id="KW-0378">Hydrolase</keyword>
<keyword evidence="2" id="KW-0269">Exonuclease</keyword>
<dbReference type="PANTHER" id="PTHR12121">
    <property type="entry name" value="CARBON CATABOLITE REPRESSOR PROTEIN 4"/>
    <property type="match status" value="1"/>
</dbReference>
<dbReference type="InterPro" id="IPR036691">
    <property type="entry name" value="Endo/exonu/phosph_ase_sf"/>
</dbReference>
<dbReference type="GO" id="GO:0000175">
    <property type="term" value="F:3'-5'-RNA exonuclease activity"/>
    <property type="evidence" value="ECO:0007669"/>
    <property type="project" value="TreeGrafter"/>
</dbReference>